<feature type="transmembrane region" description="Helical" evidence="1">
    <location>
        <begin position="26"/>
        <end position="45"/>
    </location>
</feature>
<keyword evidence="1" id="KW-0812">Transmembrane</keyword>
<name>A0A3P1X9J2_TANFO</name>
<dbReference type="AlphaFoldDB" id="A0A3P1X9J2"/>
<proteinExistence type="predicted"/>
<feature type="domain" description="Transposase DDE" evidence="2">
    <location>
        <begin position="1"/>
        <end position="81"/>
    </location>
</feature>
<evidence type="ECO:0000313" key="4">
    <source>
        <dbReference type="Proteomes" id="UP000278609"/>
    </source>
</evidence>
<feature type="non-terminal residue" evidence="3">
    <location>
        <position position="1"/>
    </location>
</feature>
<accession>A0A3P1X9J2</accession>
<dbReference type="Proteomes" id="UP000278609">
    <property type="component" value="Unassembled WGS sequence"/>
</dbReference>
<evidence type="ECO:0000313" key="3">
    <source>
        <dbReference type="EMBL" id="RRD54567.1"/>
    </source>
</evidence>
<dbReference type="RefSeq" id="WP_185711625.1">
    <property type="nucleotide sequence ID" value="NZ_RQYS01000266.1"/>
</dbReference>
<gene>
    <name evidence="3" type="ORF">EII40_14735</name>
</gene>
<dbReference type="InterPro" id="IPR025668">
    <property type="entry name" value="Tnp_DDE_dom"/>
</dbReference>
<keyword evidence="1" id="KW-0472">Membrane</keyword>
<reference evidence="3 4" key="1">
    <citation type="submission" date="2018-11" db="EMBL/GenBank/DDBJ databases">
        <title>Genomes From Bacteria Associated with the Canine Oral Cavity: a Test Case for Automated Genome-Based Taxonomic Assignment.</title>
        <authorList>
            <person name="Coil D.A."/>
            <person name="Jospin G."/>
            <person name="Darling A.E."/>
            <person name="Wallis C."/>
            <person name="Davis I.J."/>
            <person name="Harris S."/>
            <person name="Eisen J.A."/>
            <person name="Holcombe L.J."/>
            <person name="O'Flynn C."/>
        </authorList>
    </citation>
    <scope>NUCLEOTIDE SEQUENCE [LARGE SCALE GENOMIC DNA]</scope>
    <source>
        <strain evidence="3 4">OH2617_COT-023</strain>
    </source>
</reference>
<evidence type="ECO:0000256" key="1">
    <source>
        <dbReference type="SAM" id="Phobius"/>
    </source>
</evidence>
<evidence type="ECO:0000259" key="2">
    <source>
        <dbReference type="Pfam" id="PF13701"/>
    </source>
</evidence>
<dbReference type="EMBL" id="RQYS01000266">
    <property type="protein sequence ID" value="RRD54567.1"/>
    <property type="molecule type" value="Genomic_DNA"/>
</dbReference>
<protein>
    <submittedName>
        <fullName evidence="3">IS1380 family transposase</fullName>
    </submittedName>
</protein>
<organism evidence="3 4">
    <name type="scientific">Tannerella forsythia</name>
    <name type="common">Bacteroides forsythus</name>
    <dbReference type="NCBI Taxonomy" id="28112"/>
    <lineage>
        <taxon>Bacteria</taxon>
        <taxon>Pseudomonadati</taxon>
        <taxon>Bacteroidota</taxon>
        <taxon>Bacteroidia</taxon>
        <taxon>Bacteroidales</taxon>
        <taxon>Tannerellaceae</taxon>
        <taxon>Tannerella</taxon>
    </lineage>
</organism>
<sequence length="106" mass="12552">ENRIKELKQDFGAESFNLKDFYATEAALIFSMISYNLMSLFRLFVLQEKTQKTLSTLRYRTFTIGAYFERTGDTLKLKIALTKKRRKWFIGLWDFPINLNQKVPIA</sequence>
<dbReference type="Pfam" id="PF13701">
    <property type="entry name" value="DDE_Tnp_1_4"/>
    <property type="match status" value="1"/>
</dbReference>
<comment type="caution">
    <text evidence="3">The sequence shown here is derived from an EMBL/GenBank/DDBJ whole genome shotgun (WGS) entry which is preliminary data.</text>
</comment>
<keyword evidence="1" id="KW-1133">Transmembrane helix</keyword>